<feature type="transmembrane region" description="Helical" evidence="21">
    <location>
        <begin position="1107"/>
        <end position="1130"/>
    </location>
</feature>
<feature type="binding site" evidence="17">
    <location>
        <position position="643"/>
    </location>
    <ligand>
        <name>Ca(2+)</name>
        <dbReference type="ChEBI" id="CHEBI:29108"/>
    </ligand>
</feature>
<comment type="similarity">
    <text evidence="18">Belongs to the calcium channel alpha-1 subunit (TC 1.A.1.11) family.</text>
</comment>
<keyword evidence="16" id="KW-0407">Ion channel</keyword>
<evidence type="ECO:0000256" key="14">
    <source>
        <dbReference type="ARBA" id="ARBA00023157"/>
    </source>
</evidence>
<feature type="domain" description="Voltage-dependent calcium channel alpha-1 subunit IQ" evidence="22">
    <location>
        <begin position="1579"/>
        <end position="1616"/>
    </location>
</feature>
<dbReference type="Pfam" id="PF16905">
    <property type="entry name" value="GPHH"/>
    <property type="match status" value="1"/>
</dbReference>
<organism evidence="23 24">
    <name type="scientific">Trichoplusia ni</name>
    <name type="common">Cabbage looper</name>
    <dbReference type="NCBI Taxonomy" id="7111"/>
    <lineage>
        <taxon>Eukaryota</taxon>
        <taxon>Metazoa</taxon>
        <taxon>Ecdysozoa</taxon>
        <taxon>Arthropoda</taxon>
        <taxon>Hexapoda</taxon>
        <taxon>Insecta</taxon>
        <taxon>Pterygota</taxon>
        <taxon>Neoptera</taxon>
        <taxon>Endopterygota</taxon>
        <taxon>Lepidoptera</taxon>
        <taxon>Glossata</taxon>
        <taxon>Ditrysia</taxon>
        <taxon>Noctuoidea</taxon>
        <taxon>Noctuidae</taxon>
        <taxon>Plusiinae</taxon>
        <taxon>Trichoplusia</taxon>
    </lineage>
</organism>
<evidence type="ECO:0000256" key="1">
    <source>
        <dbReference type="ARBA" id="ARBA00004141"/>
    </source>
</evidence>
<dbReference type="InterPro" id="IPR031649">
    <property type="entry name" value="GPHH_dom"/>
</dbReference>
<feature type="transmembrane region" description="Helical" evidence="21">
    <location>
        <begin position="1214"/>
        <end position="1232"/>
    </location>
</feature>
<evidence type="ECO:0000256" key="10">
    <source>
        <dbReference type="ARBA" id="ARBA00022882"/>
    </source>
</evidence>
<dbReference type="Pfam" id="PF00520">
    <property type="entry name" value="Ion_trans"/>
    <property type="match status" value="4"/>
</dbReference>
<feature type="transmembrane region" description="Helical" evidence="21">
    <location>
        <begin position="153"/>
        <end position="173"/>
    </location>
</feature>
<feature type="transmembrane region" description="Helical" evidence="21">
    <location>
        <begin position="461"/>
        <end position="479"/>
    </location>
</feature>
<dbReference type="SUPFAM" id="SSF81324">
    <property type="entry name" value="Voltage-gated potassium channels"/>
    <property type="match status" value="4"/>
</dbReference>
<dbReference type="GO" id="GO:0098703">
    <property type="term" value="P:calcium ion import across plasma membrane"/>
    <property type="evidence" value="ECO:0007669"/>
    <property type="project" value="TreeGrafter"/>
</dbReference>
<comment type="function">
    <text evidence="18">Voltage-sensitive calcium channels (VSCC) mediate the entry of calcium ions into excitable cells and are also involved in a variety of calcium-dependent processes, including muscle contraction, hormone or neurotransmitter release, gene expression, cell motility, cell division and cell death.</text>
</comment>
<dbReference type="GO" id="GO:0019722">
    <property type="term" value="P:calcium-mediated signaling"/>
    <property type="evidence" value="ECO:0007669"/>
    <property type="project" value="UniProtKB-ARBA"/>
</dbReference>
<evidence type="ECO:0000256" key="21">
    <source>
        <dbReference type="SAM" id="Phobius"/>
    </source>
</evidence>
<keyword evidence="4 18" id="KW-0109">Calcium transport</keyword>
<dbReference type="Gene3D" id="1.10.287.70">
    <property type="match status" value="4"/>
</dbReference>
<feature type="coiled-coil region" evidence="19">
    <location>
        <begin position="1813"/>
        <end position="1847"/>
    </location>
</feature>
<evidence type="ECO:0000256" key="4">
    <source>
        <dbReference type="ARBA" id="ARBA00022568"/>
    </source>
</evidence>
<keyword evidence="14" id="KW-1015">Disulfide bond</keyword>
<dbReference type="GO" id="GO:0009581">
    <property type="term" value="P:detection of external stimulus"/>
    <property type="evidence" value="ECO:0007669"/>
    <property type="project" value="UniProtKB-ARBA"/>
</dbReference>
<dbReference type="FunFam" id="1.10.238.10:FF:000063">
    <property type="entry name" value="Voltage-dependent N-type calcium channel subunit alpha"/>
    <property type="match status" value="1"/>
</dbReference>
<dbReference type="Gene3D" id="6.10.250.2180">
    <property type="match status" value="1"/>
</dbReference>
<feature type="region of interest" description="Disordered" evidence="20">
    <location>
        <begin position="776"/>
        <end position="823"/>
    </location>
</feature>
<evidence type="ECO:0000256" key="20">
    <source>
        <dbReference type="SAM" id="MobiDB-lite"/>
    </source>
</evidence>
<dbReference type="GO" id="GO:0042045">
    <property type="term" value="P:epithelial fluid transport"/>
    <property type="evidence" value="ECO:0007669"/>
    <property type="project" value="UniProtKB-ARBA"/>
</dbReference>
<evidence type="ECO:0000256" key="15">
    <source>
        <dbReference type="ARBA" id="ARBA00023180"/>
    </source>
</evidence>
<feature type="transmembrane region" description="Helical" evidence="21">
    <location>
        <begin position="326"/>
        <end position="348"/>
    </location>
</feature>
<feature type="transmembrane region" description="Helical" evidence="21">
    <location>
        <begin position="121"/>
        <end position="141"/>
    </location>
</feature>
<feature type="compositionally biased region" description="Basic and acidic residues" evidence="20">
    <location>
        <begin position="785"/>
        <end position="795"/>
    </location>
</feature>
<evidence type="ECO:0000256" key="7">
    <source>
        <dbReference type="ARBA" id="ARBA00022723"/>
    </source>
</evidence>
<keyword evidence="11 21" id="KW-1133">Transmembrane helix</keyword>
<evidence type="ECO:0000256" key="9">
    <source>
        <dbReference type="ARBA" id="ARBA00022837"/>
    </source>
</evidence>
<keyword evidence="7 17" id="KW-0479">Metal-binding</keyword>
<dbReference type="GO" id="GO:0016324">
    <property type="term" value="C:apical plasma membrane"/>
    <property type="evidence" value="ECO:0007669"/>
    <property type="project" value="UniProtKB-ARBA"/>
</dbReference>
<evidence type="ECO:0000256" key="13">
    <source>
        <dbReference type="ARBA" id="ARBA00023136"/>
    </source>
</evidence>
<dbReference type="Proteomes" id="UP000322000">
    <property type="component" value="Chromosome 10"/>
</dbReference>
<feature type="transmembrane region" description="Helical" evidence="21">
    <location>
        <begin position="85"/>
        <end position="101"/>
    </location>
</feature>
<dbReference type="InterPro" id="IPR027359">
    <property type="entry name" value="Volt_channel_dom_sf"/>
</dbReference>
<feature type="region of interest" description="Disordered" evidence="20">
    <location>
        <begin position="1"/>
        <end position="55"/>
    </location>
</feature>
<dbReference type="GO" id="GO:0008331">
    <property type="term" value="F:high voltage-gated calcium channel activity"/>
    <property type="evidence" value="ECO:0007669"/>
    <property type="project" value="TreeGrafter"/>
</dbReference>
<dbReference type="PANTHER" id="PTHR45628:SF1">
    <property type="entry name" value="VOLTAGE-DEPENDENT CALCIUM CHANNEL TYPE D SUBUNIT ALPHA-1"/>
    <property type="match status" value="1"/>
</dbReference>
<feature type="region of interest" description="Disordered" evidence="20">
    <location>
        <begin position="729"/>
        <end position="761"/>
    </location>
</feature>
<feature type="transmembrane region" description="Helical" evidence="21">
    <location>
        <begin position="1184"/>
        <end position="1202"/>
    </location>
</feature>
<keyword evidence="15" id="KW-0325">Glycoprotein</keyword>
<keyword evidence="10 18" id="KW-0851">Voltage-gated channel</keyword>
<dbReference type="FunFam" id="1.20.120.350:FF:000006">
    <property type="entry name" value="Voltage-dependent L-type calcium channel subunit alpha"/>
    <property type="match status" value="1"/>
</dbReference>
<keyword evidence="9 17" id="KW-0106">Calcium</keyword>
<feature type="transmembrane region" description="Helical" evidence="21">
    <location>
        <begin position="662"/>
        <end position="690"/>
    </location>
</feature>
<feature type="compositionally biased region" description="Acidic residues" evidence="20">
    <location>
        <begin position="746"/>
        <end position="761"/>
    </location>
</feature>
<feature type="transmembrane region" description="Helical" evidence="21">
    <location>
        <begin position="902"/>
        <end position="923"/>
    </location>
</feature>
<evidence type="ECO:0000256" key="18">
    <source>
        <dbReference type="RuleBase" id="RU003808"/>
    </source>
</evidence>
<evidence type="ECO:0000256" key="5">
    <source>
        <dbReference type="ARBA" id="ARBA00022673"/>
    </source>
</evidence>
<reference evidence="24" key="1">
    <citation type="submission" date="2025-08" db="UniProtKB">
        <authorList>
            <consortium name="RefSeq"/>
        </authorList>
    </citation>
    <scope>IDENTIFICATION</scope>
</reference>
<keyword evidence="13 21" id="KW-0472">Membrane</keyword>
<evidence type="ECO:0000313" key="23">
    <source>
        <dbReference type="Proteomes" id="UP000322000"/>
    </source>
</evidence>
<dbReference type="GO" id="GO:0016322">
    <property type="term" value="P:neuron remodeling"/>
    <property type="evidence" value="ECO:0007669"/>
    <property type="project" value="UniProtKB-ARBA"/>
</dbReference>
<dbReference type="FunFam" id="1.20.120.350:FF:000064">
    <property type="entry name" value="Voltage-dependent L-type calcium channel subunit alpha"/>
    <property type="match status" value="1"/>
</dbReference>
<feature type="transmembrane region" description="Helical" evidence="21">
    <location>
        <begin position="214"/>
        <end position="236"/>
    </location>
</feature>
<sequence>MSVVDGGGEEPALAAPATTPTTPPPALAPDATGPLVQVPVAPRKPPRRGPKVQQERPKRALFCLTLKNPLRKVCIDIVEWKPFEWMILTTIFANCIALAVYTPYPASDSNYTNWVLEKIEYVFLVIFTGECVMKIIAYGFIMHAGSYLRNGWNLLDFTIVVIGMVSTVLSSIFKDAFDVKALRAFRVLRPLRLVSGVPSLQIVLNSILKAMVPLLHIALLVIFVIIIYAIIGLELFSGKMHKSCFNKYTDEIMDTPHPCDLDNGFNCSMIGDDMECREGWIGPNFGITNFDNFGLSMLTVFQCITLEGWTDVMYNIQDAMGNSWEWIYFVSMVILGAFFVMNLILGVLSGEFSKEREKAKNRGDFQKLREKQQLEEDLKGYLDWITQAEYLEPLADQHDPVDQNRDYGIGPTQNEHDSTDHLGIETTEQQKVAIGKVWKKDFDKVNRRMKRACRRAVKSQTFYWLIIVLVFLNTVVLASEHYQQPEWLDLFQEYGNAFFVALFTLEMLVKMYSLGLQGYFVSLFNRFDCFVVVGSISEMVLTKTEVMPPLGISVLRCVRLLRVFKVTKYWRSLSNLVASLLNSIQSIASLLLLLFLFIMIFALLGMQVFGGKFNYDPVEEKDRHNFDCFWQALLTVFQILTGEDWNAVMYEGIKAYGGVGTLGILACIYFIILFICGNYILLNVFLAIAVDNLADAESLTNIEKEEGAPEEKEGGSVAAVEGVHIDTDDEYIHDDDMYTTDNSEREYEETGSEGDQQEDIEGEMDEIVDEENEAIERVEEEQERGEDQEMMEGHQRNHIVNTELDEEPRLKRKPTTSSARPRRLSEVDICDTKKPIPDATSFFIFAKTNRFRVFCYKMSSSSSFGNIILVCIMLSSAMLAAEDPLDAVQNGFRNWLLSQFDVFFTGIFTLELFLKLITYGLILHQGAFLRSAFNVLDMLVVCVSLISMSFKSGSISVVKILRVFRVLRPLRAINRAKGLKHVVQCVIVAIKTIGNILLVTSLLQFMFAVMGVQMFKGKFFRCNDISKMTKDECQGTYLVFENRNYLVRDREWKRNDFHFDNVMKGMLTLFTVSTFEGWPGLLYVSIDSNAEDRGPITNFRPIVAAYYIIYIIIIAFFMVNIFVGFVIVTFQNEGEQEYKNCELDKNQRNCIEFALKAKPIRRYIPKHRIQYKVWWFVTSQPFEYAIFVLIMINTITLAMKYHNQPHEYSKALDLLNMLFTAVFALEFIFKLAAFRFKNYFGDAWNTFDFIIVLGSIIDIVVSQVNELKNQGSGIPRAHVVKESSIPSINFFRLFRVMRLVKLLSRGEGIRTLLWTFIKSFQALPYVALLILMLFFIYAVVGMQVFGKIAIDDDTPITRNNHFQTFPQALLVLFRSATGEAWQDIMMGVSPEPEVKCDKNYHEEGDVEPEDSGGTCGSVLAFPYFISFYVLCSFLIINLFVAVIMDNFDYLTRDWSILGPHHLDEFIRLWSEYDPDAKGRIKHLDVVTLLRKISPPLGFGKLCPHRVACKRLVSMNMPLNSDGTVLFNATLFAVVRTSLKIKTEGNIDDCNTELRAVIKKIWKRTSPKLLDQVVPPPGDPNEITVGKFYATFLIQDYFRRNHAFKKRKEQEMRQSDEQTHQMTLQAGLRTLHEAGPELKRAISGNLDDISAECDVPMHRRNHSLFGGVWSSIRRHGPNRHFHRHRKHGDPPADGVGNHLSSMMQREYGVPPLPLTPSLANGQPKEQIPLRPLIFNGESEKIYQVLERTTNDLKNTIYQGGDSLGRGVVSLPGSPRGNNASGPVVVGSAESLVTRVLTEQGLGDYCDPEFVRNTSREMQEALEMTQEQMDRAAHQLMINERNIKQAQNQQPQVGDILARQYHPFHQPASLPPAFKRL</sequence>
<feature type="transmembrane region" description="Helical" evidence="21">
    <location>
        <begin position="863"/>
        <end position="881"/>
    </location>
</feature>
<feature type="binding site" evidence="17">
    <location>
        <position position="1076"/>
    </location>
    <ligand>
        <name>Ca(2+)</name>
        <dbReference type="ChEBI" id="CHEBI:29108"/>
    </ligand>
</feature>
<feature type="binding site" evidence="17">
    <location>
        <position position="307"/>
    </location>
    <ligand>
        <name>Ca(2+)</name>
        <dbReference type="ChEBI" id="CHEBI:29108"/>
    </ligand>
</feature>
<evidence type="ECO:0000256" key="2">
    <source>
        <dbReference type="ARBA" id="ARBA00022448"/>
    </source>
</evidence>
<feature type="transmembrane region" description="Helical" evidence="21">
    <location>
        <begin position="491"/>
        <end position="509"/>
    </location>
</feature>
<dbReference type="InParanoid" id="A0A7E5VZ42"/>
<dbReference type="FunFam" id="1.10.287.70:FF:000007">
    <property type="entry name" value="Voltage-dependent L-type calcium channel subunit alpha"/>
    <property type="match status" value="1"/>
</dbReference>
<feature type="transmembrane region" description="Helical" evidence="21">
    <location>
        <begin position="982"/>
        <end position="1007"/>
    </location>
</feature>
<dbReference type="RefSeq" id="XP_026733618.1">
    <property type="nucleotide sequence ID" value="XM_026877817.1"/>
</dbReference>
<dbReference type="GO" id="GO:0046872">
    <property type="term" value="F:metal ion binding"/>
    <property type="evidence" value="ECO:0007669"/>
    <property type="project" value="UniProtKB-KW"/>
</dbReference>
<keyword evidence="3" id="KW-0597">Phosphoprotein</keyword>
<dbReference type="InterPro" id="IPR002077">
    <property type="entry name" value="VDCCAlpha1"/>
</dbReference>
<dbReference type="PRINTS" id="PR01630">
    <property type="entry name" value="LVDCCALPHA1"/>
</dbReference>
<accession>A0A7E5VZ42</accession>
<keyword evidence="6 21" id="KW-0812">Transmembrane</keyword>
<evidence type="ECO:0000256" key="11">
    <source>
        <dbReference type="ARBA" id="ARBA00022989"/>
    </source>
</evidence>
<evidence type="ECO:0000256" key="8">
    <source>
        <dbReference type="ARBA" id="ARBA00022737"/>
    </source>
</evidence>
<keyword evidence="5 18" id="KW-0107">Calcium channel</keyword>
<dbReference type="InterPro" id="IPR005446">
    <property type="entry name" value="VDCC_L_a1su"/>
</dbReference>
<evidence type="ECO:0000256" key="19">
    <source>
        <dbReference type="SAM" id="Coils"/>
    </source>
</evidence>
<evidence type="ECO:0000256" key="17">
    <source>
        <dbReference type="PIRSR" id="PIRSR602077-1"/>
    </source>
</evidence>
<dbReference type="FunFam" id="1.10.287.70:FF:000009">
    <property type="entry name" value="Voltage-dependent L-type calcium channel subunit alpha"/>
    <property type="match status" value="1"/>
</dbReference>
<keyword evidence="19" id="KW-0175">Coiled coil</keyword>
<feature type="compositionally biased region" description="Low complexity" evidence="20">
    <location>
        <begin position="10"/>
        <end position="20"/>
    </location>
</feature>
<dbReference type="GO" id="GO:0005891">
    <property type="term" value="C:voltage-gated calcium channel complex"/>
    <property type="evidence" value="ECO:0007669"/>
    <property type="project" value="InterPro"/>
</dbReference>
<protein>
    <recommendedName>
        <fullName evidence="18">Voltage-dependent L-type calcium channel subunit alpha</fullName>
    </recommendedName>
</protein>
<dbReference type="KEGG" id="tnl:113497967"/>
<dbReference type="GO" id="GO:0050906">
    <property type="term" value="P:detection of stimulus involved in sensory perception"/>
    <property type="evidence" value="ECO:0007669"/>
    <property type="project" value="UniProtKB-ARBA"/>
</dbReference>
<gene>
    <name evidence="24" type="primary">LOC113497967</name>
</gene>
<proteinExistence type="inferred from homology"/>
<keyword evidence="12" id="KW-0406">Ion transport</keyword>
<dbReference type="SMART" id="SM01062">
    <property type="entry name" value="Ca_chan_IQ"/>
    <property type="match status" value="1"/>
</dbReference>
<evidence type="ECO:0000313" key="24">
    <source>
        <dbReference type="RefSeq" id="XP_026733618.1"/>
    </source>
</evidence>
<comment type="subcellular location">
    <subcellularLocation>
        <location evidence="1 18">Membrane</location>
        <topology evidence="1 18">Multi-pass membrane protein</topology>
    </subcellularLocation>
</comment>
<dbReference type="Gene3D" id="6.10.250.2500">
    <property type="match status" value="1"/>
</dbReference>
<evidence type="ECO:0000256" key="3">
    <source>
        <dbReference type="ARBA" id="ARBA00022553"/>
    </source>
</evidence>
<dbReference type="Gene3D" id="1.20.120.350">
    <property type="entry name" value="Voltage-gated potassium channels. Chain C"/>
    <property type="match status" value="4"/>
</dbReference>
<evidence type="ECO:0000256" key="12">
    <source>
        <dbReference type="ARBA" id="ARBA00023065"/>
    </source>
</evidence>
<dbReference type="FunFam" id="1.20.120.350:FF:000010">
    <property type="entry name" value="Voltage-dependent L-type calcium channel subunit alpha"/>
    <property type="match status" value="1"/>
</dbReference>
<keyword evidence="2" id="KW-0813">Transport</keyword>
<dbReference type="InterPro" id="IPR014873">
    <property type="entry name" value="VDCC_a1su_IQ"/>
</dbReference>
<dbReference type="FunCoup" id="A0A7E5VZ42">
    <property type="interactions" value="130"/>
</dbReference>
<keyword evidence="23" id="KW-1185">Reference proteome</keyword>
<dbReference type="FunFam" id="1.10.287.70:FF:000107">
    <property type="entry name" value="Voltage-dependent L-type calcium channel subunit alpha"/>
    <property type="match status" value="1"/>
</dbReference>
<feature type="transmembrane region" description="Helical" evidence="21">
    <location>
        <begin position="590"/>
        <end position="609"/>
    </location>
</feature>
<evidence type="ECO:0000256" key="6">
    <source>
        <dbReference type="ARBA" id="ARBA00022692"/>
    </source>
</evidence>
<feature type="transmembrane region" description="Helical" evidence="21">
    <location>
        <begin position="1420"/>
        <end position="1444"/>
    </location>
</feature>
<dbReference type="GeneID" id="113497967"/>
<dbReference type="GO" id="GO:0016323">
    <property type="term" value="C:basolateral plasma membrane"/>
    <property type="evidence" value="ECO:0007669"/>
    <property type="project" value="UniProtKB-ARBA"/>
</dbReference>
<dbReference type="PANTHER" id="PTHR45628">
    <property type="entry name" value="VOLTAGE-DEPENDENT CALCIUM CHANNEL TYPE A SUBUNIT ALPHA-1"/>
    <property type="match status" value="1"/>
</dbReference>
<dbReference type="InterPro" id="IPR005821">
    <property type="entry name" value="Ion_trans_dom"/>
</dbReference>
<keyword evidence="8" id="KW-0677">Repeat</keyword>
<feature type="transmembrane region" description="Helical" evidence="21">
    <location>
        <begin position="1322"/>
        <end position="1345"/>
    </location>
</feature>
<dbReference type="InterPro" id="IPR050599">
    <property type="entry name" value="VDCC_alpha-1_subunit"/>
</dbReference>
<dbReference type="GO" id="GO:0009582">
    <property type="term" value="P:detection of abiotic stimulus"/>
    <property type="evidence" value="ECO:0007669"/>
    <property type="project" value="UniProtKB-ARBA"/>
</dbReference>
<dbReference type="FunFam" id="1.20.120.350:FF:000001">
    <property type="entry name" value="Voltage-dependent L-type calcium channel subunit alpha"/>
    <property type="match status" value="1"/>
</dbReference>
<name>A0A7E5VZ42_TRINI</name>
<evidence type="ECO:0000259" key="22">
    <source>
        <dbReference type="SMART" id="SM01062"/>
    </source>
</evidence>
<dbReference type="PRINTS" id="PR00167">
    <property type="entry name" value="CACHANNEL"/>
</dbReference>
<dbReference type="OrthoDB" id="431720at2759"/>
<evidence type="ECO:0000256" key="16">
    <source>
        <dbReference type="ARBA" id="ARBA00023303"/>
    </source>
</evidence>
<dbReference type="Pfam" id="PF08763">
    <property type="entry name" value="Ca_chan_IQ"/>
    <property type="match status" value="1"/>
</dbReference>